<sequence>IRECNRMNSISVLSLKSTGSHQKLTGSKNNNVTEHLCHWNFKNFPLEGNYQHFHIII</sequence>
<protein>
    <submittedName>
        <fullName evidence="1">18309_t:CDS:1</fullName>
    </submittedName>
</protein>
<evidence type="ECO:0000313" key="1">
    <source>
        <dbReference type="EMBL" id="CAG8658247.1"/>
    </source>
</evidence>
<dbReference type="EMBL" id="CAJVQB010005304">
    <property type="protein sequence ID" value="CAG8658247.1"/>
    <property type="molecule type" value="Genomic_DNA"/>
</dbReference>
<reference evidence="1 2" key="1">
    <citation type="submission" date="2021-06" db="EMBL/GenBank/DDBJ databases">
        <authorList>
            <person name="Kallberg Y."/>
            <person name="Tangrot J."/>
            <person name="Rosling A."/>
        </authorList>
    </citation>
    <scope>NUCLEOTIDE SEQUENCE [LARGE SCALE GENOMIC DNA]</scope>
    <source>
        <strain evidence="1 2">120-4 pot B 10/14</strain>
    </source>
</reference>
<evidence type="ECO:0000313" key="2">
    <source>
        <dbReference type="Proteomes" id="UP000789901"/>
    </source>
</evidence>
<accession>A0ABN7UTV4</accession>
<keyword evidence="2" id="KW-1185">Reference proteome</keyword>
<proteinExistence type="predicted"/>
<gene>
    <name evidence="1" type="ORF">GMARGA_LOCUS9740</name>
</gene>
<name>A0ABN7UTV4_GIGMA</name>
<feature type="non-terminal residue" evidence="1">
    <location>
        <position position="1"/>
    </location>
</feature>
<dbReference type="Proteomes" id="UP000789901">
    <property type="component" value="Unassembled WGS sequence"/>
</dbReference>
<organism evidence="1 2">
    <name type="scientific">Gigaspora margarita</name>
    <dbReference type="NCBI Taxonomy" id="4874"/>
    <lineage>
        <taxon>Eukaryota</taxon>
        <taxon>Fungi</taxon>
        <taxon>Fungi incertae sedis</taxon>
        <taxon>Mucoromycota</taxon>
        <taxon>Glomeromycotina</taxon>
        <taxon>Glomeromycetes</taxon>
        <taxon>Diversisporales</taxon>
        <taxon>Gigasporaceae</taxon>
        <taxon>Gigaspora</taxon>
    </lineage>
</organism>
<comment type="caution">
    <text evidence="1">The sequence shown here is derived from an EMBL/GenBank/DDBJ whole genome shotgun (WGS) entry which is preliminary data.</text>
</comment>